<dbReference type="EMBL" id="JACJLL010000030">
    <property type="protein sequence ID" value="MBM6819009.1"/>
    <property type="molecule type" value="Genomic_DNA"/>
</dbReference>
<proteinExistence type="predicted"/>
<dbReference type="Proteomes" id="UP000767334">
    <property type="component" value="Unassembled WGS sequence"/>
</dbReference>
<accession>A0ABS2FFM4</accession>
<name>A0ABS2FFM4_9CLOT</name>
<sequence>MYDYNSIEFSSYDWLQYFSSRSNHWVLKYWRNNREAFFNRFTIISDRRLFIIGDKERGNTYEFRKPSGEAFVQLNMRI</sequence>
<organism evidence="1 2">
    <name type="scientific">Clostridium saudiense</name>
    <dbReference type="NCBI Taxonomy" id="1414720"/>
    <lineage>
        <taxon>Bacteria</taxon>
        <taxon>Bacillati</taxon>
        <taxon>Bacillota</taxon>
        <taxon>Clostridia</taxon>
        <taxon>Eubacteriales</taxon>
        <taxon>Clostridiaceae</taxon>
        <taxon>Clostridium</taxon>
    </lineage>
</organism>
<comment type="caution">
    <text evidence="1">The sequence shown here is derived from an EMBL/GenBank/DDBJ whole genome shotgun (WGS) entry which is preliminary data.</text>
</comment>
<evidence type="ECO:0000313" key="1">
    <source>
        <dbReference type="EMBL" id="MBM6819009.1"/>
    </source>
</evidence>
<keyword evidence="2" id="KW-1185">Reference proteome</keyword>
<protein>
    <submittedName>
        <fullName evidence="1">Uncharacterized protein</fullName>
    </submittedName>
</protein>
<gene>
    <name evidence="1" type="ORF">H6A19_06605</name>
</gene>
<dbReference type="RefSeq" id="WP_148322845.1">
    <property type="nucleotide sequence ID" value="NZ_JACJLL010000030.1"/>
</dbReference>
<evidence type="ECO:0000313" key="2">
    <source>
        <dbReference type="Proteomes" id="UP000767334"/>
    </source>
</evidence>
<reference evidence="1 2" key="1">
    <citation type="journal article" date="2021" name="Sci. Rep.">
        <title>The distribution of antibiotic resistance genes in chicken gut microbiota commensals.</title>
        <authorList>
            <person name="Juricova H."/>
            <person name="Matiasovicova J."/>
            <person name="Kubasova T."/>
            <person name="Cejkova D."/>
            <person name="Rychlik I."/>
        </authorList>
    </citation>
    <scope>NUCLEOTIDE SEQUENCE [LARGE SCALE GENOMIC DNA]</scope>
    <source>
        <strain evidence="1 2">An435</strain>
    </source>
</reference>